<dbReference type="GO" id="GO:0016020">
    <property type="term" value="C:membrane"/>
    <property type="evidence" value="ECO:0007669"/>
    <property type="project" value="UniProtKB-SubCell"/>
</dbReference>
<evidence type="ECO:0000256" key="1">
    <source>
        <dbReference type="ARBA" id="ARBA00004141"/>
    </source>
</evidence>
<evidence type="ECO:0000256" key="3">
    <source>
        <dbReference type="ARBA" id="ARBA00022692"/>
    </source>
</evidence>
<comment type="similarity">
    <text evidence="2">Belongs to the CcmB/CycW/HelB family.</text>
</comment>
<feature type="transmembrane region" description="Helical" evidence="6">
    <location>
        <begin position="42"/>
        <end position="63"/>
    </location>
</feature>
<keyword evidence="3 6" id="KW-0812">Transmembrane</keyword>
<dbReference type="EMBL" id="UINC01224240">
    <property type="protein sequence ID" value="SVE53779.1"/>
    <property type="molecule type" value="Genomic_DNA"/>
</dbReference>
<proteinExistence type="inferred from homology"/>
<evidence type="ECO:0000256" key="6">
    <source>
        <dbReference type="SAM" id="Phobius"/>
    </source>
</evidence>
<evidence type="ECO:0000256" key="5">
    <source>
        <dbReference type="ARBA" id="ARBA00023136"/>
    </source>
</evidence>
<protein>
    <submittedName>
        <fullName evidence="7">Uncharacterized protein</fullName>
    </submittedName>
</protein>
<dbReference type="Pfam" id="PF03379">
    <property type="entry name" value="CcmB"/>
    <property type="match status" value="1"/>
</dbReference>
<keyword evidence="5 6" id="KW-0472">Membrane</keyword>
<name>A0A383EAY4_9ZZZZ</name>
<feature type="transmembrane region" description="Helical" evidence="6">
    <location>
        <begin position="17"/>
        <end position="36"/>
    </location>
</feature>
<reference evidence="7" key="1">
    <citation type="submission" date="2018-05" db="EMBL/GenBank/DDBJ databases">
        <authorList>
            <person name="Lanie J.A."/>
            <person name="Ng W.-L."/>
            <person name="Kazmierczak K.M."/>
            <person name="Andrzejewski T.M."/>
            <person name="Davidsen T.M."/>
            <person name="Wayne K.J."/>
            <person name="Tettelin H."/>
            <person name="Glass J.I."/>
            <person name="Rusch D."/>
            <person name="Podicherti R."/>
            <person name="Tsui H.-C.T."/>
            <person name="Winkler M.E."/>
        </authorList>
    </citation>
    <scope>NUCLEOTIDE SEQUENCE</scope>
</reference>
<accession>A0A383EAY4</accession>
<gene>
    <name evidence="7" type="ORF">METZ01_LOCUS506633</name>
</gene>
<dbReference type="GO" id="GO:0017004">
    <property type="term" value="P:cytochrome complex assembly"/>
    <property type="evidence" value="ECO:0007669"/>
    <property type="project" value="InterPro"/>
</dbReference>
<dbReference type="GO" id="GO:0015232">
    <property type="term" value="F:heme transmembrane transporter activity"/>
    <property type="evidence" value="ECO:0007669"/>
    <property type="project" value="InterPro"/>
</dbReference>
<evidence type="ECO:0000313" key="7">
    <source>
        <dbReference type="EMBL" id="SVE53779.1"/>
    </source>
</evidence>
<evidence type="ECO:0000256" key="2">
    <source>
        <dbReference type="ARBA" id="ARBA00010544"/>
    </source>
</evidence>
<comment type="subcellular location">
    <subcellularLocation>
        <location evidence="1">Membrane</location>
        <topology evidence="1">Multi-pass membrane protein</topology>
    </subcellularLocation>
</comment>
<dbReference type="InterPro" id="IPR003544">
    <property type="entry name" value="Cyt_c_biogenesis_CcmB"/>
</dbReference>
<feature type="non-terminal residue" evidence="7">
    <location>
        <position position="64"/>
    </location>
</feature>
<keyword evidence="4 6" id="KW-1133">Transmembrane helix</keyword>
<sequence>MAIFWKDILLETRTKDMLLAILIFSILVIVIFNFAISPTPKMIGFVAPGILWVAFILGGMFGLT</sequence>
<evidence type="ECO:0000256" key="4">
    <source>
        <dbReference type="ARBA" id="ARBA00022989"/>
    </source>
</evidence>
<organism evidence="7">
    <name type="scientific">marine metagenome</name>
    <dbReference type="NCBI Taxonomy" id="408172"/>
    <lineage>
        <taxon>unclassified sequences</taxon>
        <taxon>metagenomes</taxon>
        <taxon>ecological metagenomes</taxon>
    </lineage>
</organism>
<dbReference type="AlphaFoldDB" id="A0A383EAY4"/>